<evidence type="ECO:0000313" key="1">
    <source>
        <dbReference type="EMBL" id="WVZ18975.1"/>
    </source>
</evidence>
<reference evidence="1 2" key="1">
    <citation type="journal article" date="2023" name="Life. Sci Alliance">
        <title>Evolutionary insights into 3D genome organization and epigenetic landscape of Vigna mungo.</title>
        <authorList>
            <person name="Junaid A."/>
            <person name="Singh B."/>
            <person name="Bhatia S."/>
        </authorList>
    </citation>
    <scope>NUCLEOTIDE SEQUENCE [LARGE SCALE GENOMIC DNA]</scope>
    <source>
        <strain evidence="1">Urdbean</strain>
    </source>
</reference>
<accession>A0AAQ3NZP7</accession>
<proteinExistence type="predicted"/>
<name>A0AAQ3NZP7_VIGMU</name>
<dbReference type="AlphaFoldDB" id="A0AAQ3NZP7"/>
<sequence length="102" mass="12194">MDHYLLRFDSNFPNIKFRELKPIFYFCTIQSRNNPKMLSPLTYLVVVDEKTVDHDRLHLYLALLFQEKGLLKTGSIRFNKSMKTKMVMLLRKKRPVPGINYK</sequence>
<evidence type="ECO:0000313" key="2">
    <source>
        <dbReference type="Proteomes" id="UP001374535"/>
    </source>
</evidence>
<organism evidence="1 2">
    <name type="scientific">Vigna mungo</name>
    <name type="common">Black gram</name>
    <name type="synonym">Phaseolus mungo</name>
    <dbReference type="NCBI Taxonomy" id="3915"/>
    <lineage>
        <taxon>Eukaryota</taxon>
        <taxon>Viridiplantae</taxon>
        <taxon>Streptophyta</taxon>
        <taxon>Embryophyta</taxon>
        <taxon>Tracheophyta</taxon>
        <taxon>Spermatophyta</taxon>
        <taxon>Magnoliopsida</taxon>
        <taxon>eudicotyledons</taxon>
        <taxon>Gunneridae</taxon>
        <taxon>Pentapetalae</taxon>
        <taxon>rosids</taxon>
        <taxon>fabids</taxon>
        <taxon>Fabales</taxon>
        <taxon>Fabaceae</taxon>
        <taxon>Papilionoideae</taxon>
        <taxon>50 kb inversion clade</taxon>
        <taxon>NPAAA clade</taxon>
        <taxon>indigoferoid/millettioid clade</taxon>
        <taxon>Phaseoleae</taxon>
        <taxon>Vigna</taxon>
    </lineage>
</organism>
<gene>
    <name evidence="1" type="ORF">V8G54_006297</name>
</gene>
<dbReference type="Proteomes" id="UP001374535">
    <property type="component" value="Chromosome 2"/>
</dbReference>
<protein>
    <submittedName>
        <fullName evidence="1">Uncharacterized protein</fullName>
    </submittedName>
</protein>
<keyword evidence="2" id="KW-1185">Reference proteome</keyword>
<dbReference type="EMBL" id="CP144699">
    <property type="protein sequence ID" value="WVZ18975.1"/>
    <property type="molecule type" value="Genomic_DNA"/>
</dbReference>